<evidence type="ECO:0000313" key="2">
    <source>
        <dbReference type="Proteomes" id="UP000008495"/>
    </source>
</evidence>
<name>K6ULV6_9MICO</name>
<dbReference type="STRING" id="100225.SAMN05421595_1419"/>
<organism evidence="1 2">
    <name type="scientific">Austwickia chelonae NBRC 105200</name>
    <dbReference type="NCBI Taxonomy" id="1184607"/>
    <lineage>
        <taxon>Bacteria</taxon>
        <taxon>Bacillati</taxon>
        <taxon>Actinomycetota</taxon>
        <taxon>Actinomycetes</taxon>
        <taxon>Micrococcales</taxon>
        <taxon>Dermatophilaceae</taxon>
        <taxon>Austwickia</taxon>
    </lineage>
</organism>
<dbReference type="EMBL" id="BAGZ01000005">
    <property type="protein sequence ID" value="GAB77581.1"/>
    <property type="molecule type" value="Genomic_DNA"/>
</dbReference>
<sequence length="340" mass="35821">MTSAVHVNRPEELAVALPYLLGYRPNDSVVVVVALRGRQVGVIQRLDLLPPGEHYPPQAFEVLCAVLAADGCDGALLAEFTDAGPTTHHTSDQVAVALEDGGIPVRASLVVRQGMWRSLTAGGGRTSFRPLPAAEDVPAVATCVLLGVSPWPSRAAMADSVEPGPGSPRYEPVGSVVPEEFDESSGYAAWACLLGVDGEQPPERLPPDIARLVVVSAGRTGVRDSLLAWLCPEFLGGEGERSGLDDGVASLGIPPDLSTDEGQECARGMMHRMIRFARCLPEQDRAGLLVMVAACAWQQGQGALARICADRALSLDPGHSLARLLGAVIAHGVKPSELRR</sequence>
<dbReference type="RefSeq" id="WP_006502333.1">
    <property type="nucleotide sequence ID" value="NZ_BAGZ01000005.1"/>
</dbReference>
<dbReference type="eggNOG" id="ENOG50329CQ">
    <property type="taxonomic scope" value="Bacteria"/>
</dbReference>
<reference evidence="1 2" key="1">
    <citation type="submission" date="2012-08" db="EMBL/GenBank/DDBJ databases">
        <title>Whole genome shotgun sequence of Austwickia chelonae NBRC 105200.</title>
        <authorList>
            <person name="Yoshida I."/>
            <person name="Hosoyama A."/>
            <person name="Tsuchikane K."/>
            <person name="Katsumata H."/>
            <person name="Ando Y."/>
            <person name="Ohji S."/>
            <person name="Hamada M."/>
            <person name="Tamura T."/>
            <person name="Yamazoe A."/>
            <person name="Yamazaki S."/>
            <person name="Fujita N."/>
        </authorList>
    </citation>
    <scope>NUCLEOTIDE SEQUENCE [LARGE SCALE GENOMIC DNA]</scope>
    <source>
        <strain evidence="1 2">NBRC 105200</strain>
    </source>
</reference>
<dbReference type="InterPro" id="IPR025447">
    <property type="entry name" value="DUF4192"/>
</dbReference>
<evidence type="ECO:0008006" key="3">
    <source>
        <dbReference type="Google" id="ProtNLM"/>
    </source>
</evidence>
<dbReference type="AlphaFoldDB" id="K6ULV6"/>
<protein>
    <recommendedName>
        <fullName evidence="3">DUF4192 domain-containing protein</fullName>
    </recommendedName>
</protein>
<gene>
    <name evidence="1" type="ORF">AUCHE_05_04940</name>
</gene>
<keyword evidence="2" id="KW-1185">Reference proteome</keyword>
<proteinExistence type="predicted"/>
<comment type="caution">
    <text evidence="1">The sequence shown here is derived from an EMBL/GenBank/DDBJ whole genome shotgun (WGS) entry which is preliminary data.</text>
</comment>
<accession>K6ULV6</accession>
<evidence type="ECO:0000313" key="1">
    <source>
        <dbReference type="EMBL" id="GAB77581.1"/>
    </source>
</evidence>
<dbReference type="Proteomes" id="UP000008495">
    <property type="component" value="Unassembled WGS sequence"/>
</dbReference>
<dbReference type="Pfam" id="PF13830">
    <property type="entry name" value="DUF4192"/>
    <property type="match status" value="2"/>
</dbReference>